<dbReference type="SUPFAM" id="SSF158702">
    <property type="entry name" value="Sec63 N-terminal domain-like"/>
    <property type="match status" value="1"/>
</dbReference>
<evidence type="ECO:0000256" key="11">
    <source>
        <dbReference type="HAMAP-Rule" id="MF_00442"/>
    </source>
</evidence>
<keyword evidence="2 11" id="KW-0227">DNA damage</keyword>
<dbReference type="Gene3D" id="3.40.50.300">
    <property type="entry name" value="P-loop containing nucleotide triphosphate hydrolases"/>
    <property type="match status" value="2"/>
</dbReference>
<dbReference type="CDD" id="cd18028">
    <property type="entry name" value="DEXHc_archSki2"/>
    <property type="match status" value="1"/>
</dbReference>
<dbReference type="RefSeq" id="WP_011277181.1">
    <property type="nucleotide sequence ID" value="NZ_BHWZ01000001.1"/>
</dbReference>
<dbReference type="InterPro" id="IPR048772">
    <property type="entry name" value="Hel308-like_dom4"/>
</dbReference>
<organism evidence="14 17">
    <name type="scientific">Sulfolobus acidocaldarius</name>
    <dbReference type="NCBI Taxonomy" id="2285"/>
    <lineage>
        <taxon>Archaea</taxon>
        <taxon>Thermoproteota</taxon>
        <taxon>Thermoprotei</taxon>
        <taxon>Sulfolobales</taxon>
        <taxon>Sulfolobaceae</taxon>
        <taxon>Sulfolobus</taxon>
    </lineage>
</organism>
<proteinExistence type="inferred from homology"/>
<comment type="catalytic activity">
    <reaction evidence="10 11">
        <text>ATP + H2O = ADP + phosphate + H(+)</text>
        <dbReference type="Rhea" id="RHEA:13065"/>
        <dbReference type="ChEBI" id="CHEBI:15377"/>
        <dbReference type="ChEBI" id="CHEBI:15378"/>
        <dbReference type="ChEBI" id="CHEBI:30616"/>
        <dbReference type="ChEBI" id="CHEBI:43474"/>
        <dbReference type="ChEBI" id="CHEBI:456216"/>
        <dbReference type="EC" id="5.6.2.4"/>
    </reaction>
</comment>
<evidence type="ECO:0000256" key="3">
    <source>
        <dbReference type="ARBA" id="ARBA00022801"/>
    </source>
</evidence>
<keyword evidence="8 11" id="KW-0413">Isomerase</keyword>
<dbReference type="SUPFAM" id="SSF52540">
    <property type="entry name" value="P-loop containing nucleoside triphosphate hydrolases"/>
    <property type="match status" value="1"/>
</dbReference>
<keyword evidence="3 11" id="KW-0378">Hydrolase</keyword>
<evidence type="ECO:0000256" key="1">
    <source>
        <dbReference type="ARBA" id="ARBA00022741"/>
    </source>
</evidence>
<dbReference type="Proteomes" id="UP000060043">
    <property type="component" value="Chromosome"/>
</dbReference>
<dbReference type="Pfam" id="PF21280">
    <property type="entry name" value="Helicase_dom4_arc"/>
    <property type="match status" value="1"/>
</dbReference>
<dbReference type="AlphaFoldDB" id="A0A0U2NA50"/>
<evidence type="ECO:0000259" key="12">
    <source>
        <dbReference type="PROSITE" id="PS51192"/>
    </source>
</evidence>
<dbReference type="PANTHER" id="PTHR47961">
    <property type="entry name" value="DNA POLYMERASE THETA, PUTATIVE (AFU_ORTHOLOGUE AFUA_1G05260)-RELATED"/>
    <property type="match status" value="1"/>
</dbReference>
<evidence type="ECO:0000256" key="7">
    <source>
        <dbReference type="ARBA" id="ARBA00023204"/>
    </source>
</evidence>
<dbReference type="InterPro" id="IPR036390">
    <property type="entry name" value="WH_DNA-bd_sf"/>
</dbReference>
<dbReference type="PROSITE" id="PS51192">
    <property type="entry name" value="HELICASE_ATP_BIND_1"/>
    <property type="match status" value="1"/>
</dbReference>
<evidence type="ECO:0000256" key="5">
    <source>
        <dbReference type="ARBA" id="ARBA00022840"/>
    </source>
</evidence>
<feature type="domain" description="Helicase C-terminal" evidence="13">
    <location>
        <begin position="236"/>
        <end position="430"/>
    </location>
</feature>
<evidence type="ECO:0000256" key="8">
    <source>
        <dbReference type="ARBA" id="ARBA00023235"/>
    </source>
</evidence>
<dbReference type="HAMAP" id="MF_00442">
    <property type="entry name" value="Helicase_Hel308"/>
    <property type="match status" value="1"/>
</dbReference>
<comment type="function">
    <text evidence="11">DNA-dependent ATPase and 3'-5' DNA helicase that may be involved in repair of stalled replication forks.</text>
</comment>
<keyword evidence="6 11" id="KW-0238">DNA-binding</keyword>
<dbReference type="EMBL" id="CP013695">
    <property type="protein sequence ID" value="ALU32086.1"/>
    <property type="molecule type" value="Genomic_DNA"/>
</dbReference>
<dbReference type="PaxDb" id="1435377-SUSAZ_01330"/>
<dbReference type="InterPro" id="IPR022965">
    <property type="entry name" value="Helicase_Hel308"/>
</dbReference>
<dbReference type="SMR" id="A0A0U2NA50"/>
<dbReference type="Pfam" id="PF20470">
    <property type="entry name" value="HTH_61"/>
    <property type="match status" value="1"/>
</dbReference>
<dbReference type="GO" id="GO:0005524">
    <property type="term" value="F:ATP binding"/>
    <property type="evidence" value="ECO:0007669"/>
    <property type="project" value="UniProtKB-UniRule"/>
</dbReference>
<evidence type="ECO:0000259" key="13">
    <source>
        <dbReference type="PROSITE" id="PS51194"/>
    </source>
</evidence>
<evidence type="ECO:0000313" key="14">
    <source>
        <dbReference type="EMBL" id="ALU29357.1"/>
    </source>
</evidence>
<keyword evidence="7 11" id="KW-0234">DNA repair</keyword>
<sequence>MEEITVEDLPVDSKVKDIIKSRGIKKLNPPQTEAVKKGLIEDKRLLITTPTASGKTLMAELGMISHLLNKGGKAIYVTPLRALTSEKYSTFKDWEKLGFKVGVTSGDYDTDDPWLRNFDIIVTTYEKLDSLWRHSAEWLKDIDYFVLDEFHYMNDGDRGPVVEGVAVRAKRQGTILALSATIGNAKDVAKWLNADIVATNWRPVPLKEGVMYSEGKKGHIILYSDGTTNKLKGDDPIIAYTLDILSKGGQVIVFRSSRKYAETTAMKISQYMNFVKLDDKKLLETAERIKEVEDAGSNEKEVLYNLIVRGVAFHHAGLSKGLRDIIEASFRERIIKVITATPTLAAGVNLPARAVVIGDIYRFNRKIVGFTEMISTMEYRQMSGRAGRPGYDNHGEAIILVRSKVEVDKVIDKYLHSDIEPIESKLGAEGPFFSFVLSLIASEGEITEDRLKDYVEDTMLSKQLVRKYYNNAIDWLSKNEFIKSNDDRLQLTKFGRRVSDLYLNPFTAVTIKNYLERAESPCDIAYFHLIAYTPDGPLVSVGRNEEDALLDNLDCELIIDEPDDELEFSNYISALKVAFILKDWIEEVDEDTILSKYGIGSGDLRAIIDTMEWLTYGAFHVSSILDLNQHTSVLEKLHKRIADGVKEELLELVRVPGIGRARARLLFNQGIKRPEDIVMKPERVKSLLGQNLGEKIVKEAARIIA</sequence>
<dbReference type="EMBL" id="CP013694">
    <property type="protein sequence ID" value="ALU29357.1"/>
    <property type="molecule type" value="Genomic_DNA"/>
</dbReference>
<keyword evidence="1 11" id="KW-0547">Nucleotide-binding</keyword>
<dbReference type="STRING" id="1435377.SUSAZ_01330"/>
<dbReference type="CDD" id="cd18795">
    <property type="entry name" value="SF2_C_Ski2"/>
    <property type="match status" value="1"/>
</dbReference>
<name>A0A0U2NA50_9CREN</name>
<comment type="catalytic activity">
    <reaction evidence="9 11">
        <text>Couples ATP hydrolysis with the unwinding of duplex DNA by translocating in the 3'-5' direction.</text>
        <dbReference type="EC" id="5.6.2.4"/>
    </reaction>
</comment>
<dbReference type="InterPro" id="IPR046931">
    <property type="entry name" value="HTH_61"/>
</dbReference>
<dbReference type="GeneID" id="14550793"/>
<dbReference type="GO" id="GO:0043138">
    <property type="term" value="F:3'-5' DNA helicase activity"/>
    <property type="evidence" value="ECO:0007669"/>
    <property type="project" value="UniProtKB-UniRule"/>
</dbReference>
<dbReference type="OMA" id="MFLNANI"/>
<gene>
    <name evidence="11" type="primary">hel308</name>
    <name evidence="14" type="ORF">ATY89_04965</name>
    <name evidence="15" type="ORF">ATZ20_07990</name>
</gene>
<dbReference type="InterPro" id="IPR053416">
    <property type="entry name" value="Hel308_helicase"/>
</dbReference>
<comment type="similarity">
    <text evidence="11">Belongs to the helicase family. Hel308 subfamily.</text>
</comment>
<comment type="subunit">
    <text evidence="11">Monomer.</text>
</comment>
<evidence type="ECO:0000256" key="9">
    <source>
        <dbReference type="ARBA" id="ARBA00034617"/>
    </source>
</evidence>
<evidence type="ECO:0000313" key="17">
    <source>
        <dbReference type="Proteomes" id="UP000065473"/>
    </source>
</evidence>
<dbReference type="SMART" id="SM00490">
    <property type="entry name" value="HELICc"/>
    <property type="match status" value="1"/>
</dbReference>
<dbReference type="PROSITE" id="PS51194">
    <property type="entry name" value="HELICASE_CTER"/>
    <property type="match status" value="1"/>
</dbReference>
<dbReference type="InterPro" id="IPR050474">
    <property type="entry name" value="Hel308_SKI2-like"/>
</dbReference>
<evidence type="ECO:0000313" key="15">
    <source>
        <dbReference type="EMBL" id="ALU32086.1"/>
    </source>
</evidence>
<dbReference type="OrthoDB" id="371946at2157"/>
<dbReference type="Pfam" id="PF00271">
    <property type="entry name" value="Helicase_C"/>
    <property type="match status" value="1"/>
</dbReference>
<dbReference type="GO" id="GO:0006281">
    <property type="term" value="P:DNA repair"/>
    <property type="evidence" value="ECO:0007669"/>
    <property type="project" value="UniProtKB-UniRule"/>
</dbReference>
<dbReference type="Gene3D" id="1.10.150.20">
    <property type="entry name" value="5' to 3' exonuclease, C-terminal subdomain"/>
    <property type="match status" value="1"/>
</dbReference>
<evidence type="ECO:0000256" key="2">
    <source>
        <dbReference type="ARBA" id="ARBA00022763"/>
    </source>
</evidence>
<dbReference type="EC" id="5.6.2.4" evidence="11"/>
<dbReference type="SUPFAM" id="SSF46785">
    <property type="entry name" value="Winged helix' DNA-binding domain"/>
    <property type="match status" value="1"/>
</dbReference>
<dbReference type="Proteomes" id="UP000065473">
    <property type="component" value="Chromosome"/>
</dbReference>
<accession>A0A0U2NA50</accession>
<keyword evidence="5 11" id="KW-0067">ATP-binding</keyword>
<evidence type="ECO:0000256" key="10">
    <source>
        <dbReference type="ARBA" id="ARBA00048988"/>
    </source>
</evidence>
<evidence type="ECO:0000313" key="16">
    <source>
        <dbReference type="Proteomes" id="UP000060043"/>
    </source>
</evidence>
<protein>
    <recommendedName>
        <fullName evidence="11">ATP-dependent DNA helicase Hel308</fullName>
        <ecNumber evidence="11">5.6.2.4</ecNumber>
    </recommendedName>
    <alternativeName>
        <fullName evidence="11">DNA 3'-5' helicase Hel308</fullName>
    </alternativeName>
</protein>
<dbReference type="GeneID" id="78440614"/>
<dbReference type="InterPro" id="IPR001650">
    <property type="entry name" value="Helicase_C-like"/>
</dbReference>
<dbReference type="Gene3D" id="1.10.3380.30">
    <property type="match status" value="1"/>
</dbReference>
<dbReference type="InterPro" id="IPR011545">
    <property type="entry name" value="DEAD/DEAH_box_helicase_dom"/>
</dbReference>
<keyword evidence="4 11" id="KW-0347">Helicase</keyword>
<dbReference type="SMART" id="SM00487">
    <property type="entry name" value="DEXDc"/>
    <property type="match status" value="1"/>
</dbReference>
<dbReference type="GO" id="GO:0016818">
    <property type="term" value="F:hydrolase activity, acting on acid anhydrides, in phosphorus-containing anhydrides"/>
    <property type="evidence" value="ECO:0007669"/>
    <property type="project" value="UniProtKB-UniRule"/>
</dbReference>
<dbReference type="InterPro" id="IPR014001">
    <property type="entry name" value="Helicase_ATP-bd"/>
</dbReference>
<dbReference type="Pfam" id="PF00270">
    <property type="entry name" value="DEAD"/>
    <property type="match status" value="1"/>
</dbReference>
<dbReference type="PANTHER" id="PTHR47961:SF10">
    <property type="entry name" value="ATP-DEPENDENT DNA HELICASE HEL308"/>
    <property type="match status" value="1"/>
</dbReference>
<dbReference type="InterPro" id="IPR027417">
    <property type="entry name" value="P-loop_NTPase"/>
</dbReference>
<feature type="domain" description="Helicase ATP-binding" evidence="12">
    <location>
        <begin position="36"/>
        <end position="200"/>
    </location>
</feature>
<feature type="binding site" evidence="11">
    <location>
        <position position="31"/>
    </location>
    <ligand>
        <name>ATP</name>
        <dbReference type="ChEBI" id="CHEBI:30616"/>
    </ligand>
</feature>
<reference evidence="16 17" key="1">
    <citation type="submission" date="2015-12" db="EMBL/GenBank/DDBJ databases">
        <title>A stable core within a dynamic pangenome in Sulfolobus acidocaldarius.</title>
        <authorList>
            <person name="Anderson R."/>
            <person name="Kouris A."/>
            <person name="Seward C."/>
            <person name="Campbell K."/>
            <person name="Whitaker R."/>
        </authorList>
    </citation>
    <scope>NUCLEOTIDE SEQUENCE [LARGE SCALE GENOMIC DNA]</scope>
    <source>
        <strain evidence="14 17">GG12-C01-09</strain>
        <strain evidence="15 16">NG05B_CO5_07</strain>
    </source>
</reference>
<dbReference type="NCBIfam" id="NF040935">
    <property type="entry name" value="helicase_Hel308"/>
    <property type="match status" value="1"/>
</dbReference>
<evidence type="ECO:0000256" key="6">
    <source>
        <dbReference type="ARBA" id="ARBA00023125"/>
    </source>
</evidence>
<dbReference type="GO" id="GO:0003677">
    <property type="term" value="F:DNA binding"/>
    <property type="evidence" value="ECO:0007669"/>
    <property type="project" value="UniProtKB-UniRule"/>
</dbReference>
<evidence type="ECO:0000256" key="4">
    <source>
        <dbReference type="ARBA" id="ARBA00022806"/>
    </source>
</evidence>